<reference evidence="3" key="1">
    <citation type="journal article" date="2023" name="Insect Mol. Biol.">
        <title>Genome sequencing provides insights into the evolution of gene families encoding plant cell wall-degrading enzymes in longhorned beetles.</title>
        <authorList>
            <person name="Shin N.R."/>
            <person name="Okamura Y."/>
            <person name="Kirsch R."/>
            <person name="Pauchet Y."/>
        </authorList>
    </citation>
    <scope>NUCLEOTIDE SEQUENCE</scope>
    <source>
        <strain evidence="3">RBIC_L_NR</strain>
    </source>
</reference>
<evidence type="ECO:0000313" key="3">
    <source>
        <dbReference type="EMBL" id="KAJ8971209.1"/>
    </source>
</evidence>
<feature type="domain" description="PiggyBac transposable element-derived protein" evidence="2">
    <location>
        <begin position="262"/>
        <end position="443"/>
    </location>
</feature>
<evidence type="ECO:0000259" key="2">
    <source>
        <dbReference type="Pfam" id="PF13843"/>
    </source>
</evidence>
<evidence type="ECO:0000313" key="4">
    <source>
        <dbReference type="Proteomes" id="UP001162156"/>
    </source>
</evidence>
<dbReference type="AlphaFoldDB" id="A0AAV8ZUU5"/>
<feature type="domain" description="PiggyBac transposable element-derived protein" evidence="2">
    <location>
        <begin position="120"/>
        <end position="260"/>
    </location>
</feature>
<name>A0AAV8ZUU5_9CUCU</name>
<proteinExistence type="predicted"/>
<accession>A0AAV8ZUU5</accession>
<feature type="compositionally biased region" description="Acidic residues" evidence="1">
    <location>
        <begin position="23"/>
        <end position="34"/>
    </location>
</feature>
<dbReference type="InterPro" id="IPR029526">
    <property type="entry name" value="PGBD"/>
</dbReference>
<gene>
    <name evidence="3" type="ORF">NQ314_000811</name>
</gene>
<dbReference type="Pfam" id="PF13843">
    <property type="entry name" value="DDE_Tnp_1_7"/>
    <property type="match status" value="2"/>
</dbReference>
<protein>
    <recommendedName>
        <fullName evidence="2">PiggyBac transposable element-derived protein domain-containing protein</fullName>
    </recommendedName>
</protein>
<keyword evidence="4" id="KW-1185">Reference proteome</keyword>
<dbReference type="EMBL" id="JANEYF010000241">
    <property type="protein sequence ID" value="KAJ8971209.1"/>
    <property type="molecule type" value="Genomic_DNA"/>
</dbReference>
<feature type="region of interest" description="Disordered" evidence="1">
    <location>
        <begin position="59"/>
        <end position="78"/>
    </location>
</feature>
<feature type="region of interest" description="Disordered" evidence="1">
    <location>
        <begin position="23"/>
        <end position="46"/>
    </location>
</feature>
<evidence type="ECO:0000256" key="1">
    <source>
        <dbReference type="SAM" id="MobiDB-lite"/>
    </source>
</evidence>
<dbReference type="Proteomes" id="UP001162156">
    <property type="component" value="Unassembled WGS sequence"/>
</dbReference>
<comment type="caution">
    <text evidence="3">The sequence shown here is derived from an EMBL/GenBank/DDBJ whole genome shotgun (WGS) entry which is preliminary data.</text>
</comment>
<organism evidence="3 4">
    <name type="scientific">Rhamnusium bicolor</name>
    <dbReference type="NCBI Taxonomy" id="1586634"/>
    <lineage>
        <taxon>Eukaryota</taxon>
        <taxon>Metazoa</taxon>
        <taxon>Ecdysozoa</taxon>
        <taxon>Arthropoda</taxon>
        <taxon>Hexapoda</taxon>
        <taxon>Insecta</taxon>
        <taxon>Pterygota</taxon>
        <taxon>Neoptera</taxon>
        <taxon>Endopterygota</taxon>
        <taxon>Coleoptera</taxon>
        <taxon>Polyphaga</taxon>
        <taxon>Cucujiformia</taxon>
        <taxon>Chrysomeloidea</taxon>
        <taxon>Cerambycidae</taxon>
        <taxon>Lepturinae</taxon>
        <taxon>Rhagiini</taxon>
        <taxon>Rhamnusium</taxon>
    </lineage>
</organism>
<dbReference type="PANTHER" id="PTHR46599">
    <property type="entry name" value="PIGGYBAC TRANSPOSABLE ELEMENT-DERIVED PROTEIN 4"/>
    <property type="match status" value="1"/>
</dbReference>
<sequence>MNRAKYYTDQVLEQSLNDMSNEDEILPDYQDNSDEDPHYVPSTDEEEEIFSSGDEISLTQEGPAVQPHPELPLSNYDKENLDVSNNIPQITAEWHPPVEKQPILKQSGIDPKCSRNETGEYFEAVVDDRIFRMIADQTNLYATQTLLAINVGSSSRLHTWSPTNAYEIKKLFGMIVWVGLVKMPAVVDYWSQNPMFRNNFATSVMTRNRFEILLRMLHFADNTDYVEGDRLHKIKGLVDMLRVNFQSLYEPNEVVCVDESFRGYTYNLQIYAGKMLDQCKTTPLGVVMSLCEPILNQGRTICTDNWYTSLQLAERLLDRDTYLVGIMRSNRKGIPQDVAKAKLKVDETIAMENHKGVTVLNWRDKRNVLMLSTKYSNEVVETTRKTGQLVNKPKMVMDYNKGNSAVDLSDQMAAYSRPLRKTVKWYRKLAIELILNTSMVNAYVLYTEVTGNKNKIVEFRKKIVQYLYSKTEQERQV</sequence>
<dbReference type="PANTHER" id="PTHR46599:SF3">
    <property type="entry name" value="PIGGYBAC TRANSPOSABLE ELEMENT-DERIVED PROTEIN 4"/>
    <property type="match status" value="1"/>
</dbReference>